<evidence type="ECO:0000313" key="3">
    <source>
        <dbReference type="Proteomes" id="UP000749334"/>
    </source>
</evidence>
<protein>
    <submittedName>
        <fullName evidence="2">ImmA/IrrE family metallo-endopeptidase</fullName>
    </submittedName>
</protein>
<dbReference type="Proteomes" id="UP000749334">
    <property type="component" value="Unassembled WGS sequence"/>
</dbReference>
<name>A0A921HB17_9PAST</name>
<reference evidence="2" key="2">
    <citation type="submission" date="2021-09" db="EMBL/GenBank/DDBJ databases">
        <authorList>
            <person name="Gilroy R."/>
        </authorList>
    </citation>
    <scope>NUCLEOTIDE SEQUENCE</scope>
    <source>
        <strain evidence="2">ChiHjej11B10-15683</strain>
    </source>
</reference>
<feature type="domain" description="IrrE N-terminal-like" evidence="1">
    <location>
        <begin position="14"/>
        <end position="93"/>
    </location>
</feature>
<organism evidence="2 3">
    <name type="scientific">Gallibacterium anatis</name>
    <dbReference type="NCBI Taxonomy" id="750"/>
    <lineage>
        <taxon>Bacteria</taxon>
        <taxon>Pseudomonadati</taxon>
        <taxon>Pseudomonadota</taxon>
        <taxon>Gammaproteobacteria</taxon>
        <taxon>Pasteurellales</taxon>
        <taxon>Pasteurellaceae</taxon>
        <taxon>Gallibacterium</taxon>
    </lineage>
</organism>
<dbReference type="InterPro" id="IPR010359">
    <property type="entry name" value="IrrE_HExxH"/>
</dbReference>
<accession>A0A921HB17</accession>
<gene>
    <name evidence="2" type="ORF">K8W15_06480</name>
</gene>
<dbReference type="AlphaFoldDB" id="A0A921HB17"/>
<dbReference type="Gene3D" id="1.10.10.2910">
    <property type="match status" value="1"/>
</dbReference>
<comment type="caution">
    <text evidence="2">The sequence shown here is derived from an EMBL/GenBank/DDBJ whole genome shotgun (WGS) entry which is preliminary data.</text>
</comment>
<dbReference type="Pfam" id="PF06114">
    <property type="entry name" value="Peptidase_M78"/>
    <property type="match status" value="1"/>
</dbReference>
<evidence type="ECO:0000313" key="2">
    <source>
        <dbReference type="EMBL" id="HJF73824.1"/>
    </source>
</evidence>
<reference evidence="2" key="1">
    <citation type="journal article" date="2021" name="PeerJ">
        <title>Extensive microbial diversity within the chicken gut microbiome revealed by metagenomics and culture.</title>
        <authorList>
            <person name="Gilroy R."/>
            <person name="Ravi A."/>
            <person name="Getino M."/>
            <person name="Pursley I."/>
            <person name="Horton D.L."/>
            <person name="Alikhan N.F."/>
            <person name="Baker D."/>
            <person name="Gharbi K."/>
            <person name="Hall N."/>
            <person name="Watson M."/>
            <person name="Adriaenssens E.M."/>
            <person name="Foster-Nyarko E."/>
            <person name="Jarju S."/>
            <person name="Secka A."/>
            <person name="Antonio M."/>
            <person name="Oren A."/>
            <person name="Chaudhuri R.R."/>
            <person name="La Ragione R."/>
            <person name="Hildebrand F."/>
            <person name="Pallen M.J."/>
        </authorList>
    </citation>
    <scope>NUCLEOTIDE SEQUENCE</scope>
    <source>
        <strain evidence="2">ChiHjej11B10-15683</strain>
    </source>
</reference>
<sequence length="141" mass="16670">MNIDRHIKDLIFQLGLSVVYCEDMDSNGHYIELIDVIAIKSGLNELDEQLTLLHEIGHACKHKGQTELYNLAFSLHSKLENEAEMFMIEKLIPFYLDQVDKELVNWLHFMETYKINMKYEYVVRSLLSYYADSPQFRSFIN</sequence>
<proteinExistence type="predicted"/>
<dbReference type="EMBL" id="DYVQ01000059">
    <property type="protein sequence ID" value="HJF73824.1"/>
    <property type="molecule type" value="Genomic_DNA"/>
</dbReference>
<evidence type="ECO:0000259" key="1">
    <source>
        <dbReference type="Pfam" id="PF06114"/>
    </source>
</evidence>